<dbReference type="SUPFAM" id="SSF52047">
    <property type="entry name" value="RNI-like"/>
    <property type="match status" value="1"/>
</dbReference>
<dbReference type="CDD" id="cd09917">
    <property type="entry name" value="F-box_SF"/>
    <property type="match status" value="1"/>
</dbReference>
<evidence type="ECO:0000313" key="2">
    <source>
        <dbReference type="EMBL" id="EIE77482.1"/>
    </source>
</evidence>
<evidence type="ECO:0000313" key="3">
    <source>
        <dbReference type="Proteomes" id="UP000009138"/>
    </source>
</evidence>
<protein>
    <recommendedName>
        <fullName evidence="1">F-box domain-containing protein</fullName>
    </recommendedName>
</protein>
<reference evidence="2 3" key="1">
    <citation type="journal article" date="2009" name="PLoS Genet.">
        <title>Genomic analysis of the basal lineage fungus Rhizopus oryzae reveals a whole-genome duplication.</title>
        <authorList>
            <person name="Ma L.-J."/>
            <person name="Ibrahim A.S."/>
            <person name="Skory C."/>
            <person name="Grabherr M.G."/>
            <person name="Burger G."/>
            <person name="Butler M."/>
            <person name="Elias M."/>
            <person name="Idnurm A."/>
            <person name="Lang B.F."/>
            <person name="Sone T."/>
            <person name="Abe A."/>
            <person name="Calvo S.E."/>
            <person name="Corrochano L.M."/>
            <person name="Engels R."/>
            <person name="Fu J."/>
            <person name="Hansberg W."/>
            <person name="Kim J.-M."/>
            <person name="Kodira C.D."/>
            <person name="Koehrsen M.J."/>
            <person name="Liu B."/>
            <person name="Miranda-Saavedra D."/>
            <person name="O'Leary S."/>
            <person name="Ortiz-Castellanos L."/>
            <person name="Poulter R."/>
            <person name="Rodriguez-Romero J."/>
            <person name="Ruiz-Herrera J."/>
            <person name="Shen Y.-Q."/>
            <person name="Zeng Q."/>
            <person name="Galagan J."/>
            <person name="Birren B.W."/>
            <person name="Cuomo C.A."/>
            <person name="Wickes B.L."/>
        </authorList>
    </citation>
    <scope>NUCLEOTIDE SEQUENCE [LARGE SCALE GENOMIC DNA]</scope>
    <source>
        <strain evidence="3">RA 99-880 / ATCC MYA-4621 / FGSC 9543 / NRRL 43880</strain>
    </source>
</reference>
<proteinExistence type="predicted"/>
<dbReference type="Pfam" id="PF12937">
    <property type="entry name" value="F-box-like"/>
    <property type="match status" value="1"/>
</dbReference>
<evidence type="ECO:0000259" key="1">
    <source>
        <dbReference type="Pfam" id="PF12937"/>
    </source>
</evidence>
<keyword evidence="3" id="KW-1185">Reference proteome</keyword>
<dbReference type="Gene3D" id="3.80.10.10">
    <property type="entry name" value="Ribonuclease Inhibitor"/>
    <property type="match status" value="1"/>
</dbReference>
<dbReference type="InParanoid" id="I1BMQ2"/>
<dbReference type="STRING" id="246409.I1BMQ2"/>
<dbReference type="RefSeq" id="XP_067512878.1">
    <property type="nucleotide sequence ID" value="XM_067656777.1"/>
</dbReference>
<gene>
    <name evidence="2" type="ORF">RO3G_02186</name>
</gene>
<sequence length="355" mass="40531">MLHKNCRPINVSRSFPLPPEILSLILHHAKDSQSTIYSASLVCRQWLRCAAPVLYMRPKIHNTYGWATFLLTLTRSTGTFAYGNLVRSINLSNDHPLVNQKDQFVAQIETPRLCIDEHQSPITVSTSSLLQMANKCQHITTINLSRTVILHDKLIAETGEYLSTLQCRYVRPGLTQIDIPMEEVIKAIGHSCQQLETLEIRQTRWVTAEIIWLFVYYCPQLKRLDARRSPNCSVKKLATFELVAYDSQLTENHSTENIFEESSDSEDYFGDHIQVIAGDIVEPARSSTHLDVINLRRIVEAESFVENFLINESLAEENRVQEMMEGRSLKEIVRSILINARNAGSDDLAWLDAYI</sequence>
<feature type="domain" description="F-box" evidence="1">
    <location>
        <begin position="17"/>
        <end position="58"/>
    </location>
</feature>
<accession>I1BMQ2</accession>
<organism evidence="2 3">
    <name type="scientific">Rhizopus delemar (strain RA 99-880 / ATCC MYA-4621 / FGSC 9543 / NRRL 43880)</name>
    <name type="common">Mucormycosis agent</name>
    <name type="synonym">Rhizopus arrhizus var. delemar</name>
    <dbReference type="NCBI Taxonomy" id="246409"/>
    <lineage>
        <taxon>Eukaryota</taxon>
        <taxon>Fungi</taxon>
        <taxon>Fungi incertae sedis</taxon>
        <taxon>Mucoromycota</taxon>
        <taxon>Mucoromycotina</taxon>
        <taxon>Mucoromycetes</taxon>
        <taxon>Mucorales</taxon>
        <taxon>Mucorineae</taxon>
        <taxon>Rhizopodaceae</taxon>
        <taxon>Rhizopus</taxon>
    </lineage>
</organism>
<dbReference type="EMBL" id="CH476732">
    <property type="protein sequence ID" value="EIE77482.1"/>
    <property type="molecule type" value="Genomic_DNA"/>
</dbReference>
<dbReference type="InterPro" id="IPR032675">
    <property type="entry name" value="LRR_dom_sf"/>
</dbReference>
<dbReference type="InterPro" id="IPR001810">
    <property type="entry name" value="F-box_dom"/>
</dbReference>
<dbReference type="AlphaFoldDB" id="I1BMQ2"/>
<dbReference type="Proteomes" id="UP000009138">
    <property type="component" value="Unassembled WGS sequence"/>
</dbReference>
<dbReference type="InterPro" id="IPR036047">
    <property type="entry name" value="F-box-like_dom_sf"/>
</dbReference>
<dbReference type="SUPFAM" id="SSF81383">
    <property type="entry name" value="F-box domain"/>
    <property type="match status" value="1"/>
</dbReference>
<dbReference type="OrthoDB" id="2125396at2759"/>
<dbReference type="eggNOG" id="ENOG502S9YB">
    <property type="taxonomic scope" value="Eukaryota"/>
</dbReference>
<dbReference type="VEuPathDB" id="FungiDB:RO3G_02186"/>
<name>I1BMQ2_RHIO9</name>
<dbReference type="GeneID" id="93609158"/>